<name>A0ABW1KTL6_9ACTN</name>
<dbReference type="PANTHER" id="PTHR33055:SF15">
    <property type="entry name" value="TRANSPOSASE-RELATED"/>
    <property type="match status" value="1"/>
</dbReference>
<comment type="caution">
    <text evidence="3">The sequence shown here is derived from an EMBL/GenBank/DDBJ whole genome shotgun (WGS) entry which is preliminary data.</text>
</comment>
<dbReference type="RefSeq" id="WP_377434717.1">
    <property type="nucleotide sequence ID" value="NZ_JBHSPR010000131.1"/>
</dbReference>
<dbReference type="Proteomes" id="UP001596203">
    <property type="component" value="Unassembled WGS sequence"/>
</dbReference>
<organism evidence="3 4">
    <name type="scientific">Plantactinospora solaniradicis</name>
    <dbReference type="NCBI Taxonomy" id="1723736"/>
    <lineage>
        <taxon>Bacteria</taxon>
        <taxon>Bacillati</taxon>
        <taxon>Actinomycetota</taxon>
        <taxon>Actinomycetes</taxon>
        <taxon>Micromonosporales</taxon>
        <taxon>Micromonosporaceae</taxon>
        <taxon>Plantactinospora</taxon>
    </lineage>
</organism>
<evidence type="ECO:0000313" key="4">
    <source>
        <dbReference type="Proteomes" id="UP001596203"/>
    </source>
</evidence>
<dbReference type="EMBL" id="JBHSPR010000131">
    <property type="protein sequence ID" value="MFC6023839.1"/>
    <property type="molecule type" value="Genomic_DNA"/>
</dbReference>
<keyword evidence="4" id="KW-1185">Reference proteome</keyword>
<evidence type="ECO:0000256" key="1">
    <source>
        <dbReference type="SAM" id="MobiDB-lite"/>
    </source>
</evidence>
<dbReference type="InterPro" id="IPR002525">
    <property type="entry name" value="Transp_IS110-like_N"/>
</dbReference>
<evidence type="ECO:0000259" key="2">
    <source>
        <dbReference type="Pfam" id="PF01548"/>
    </source>
</evidence>
<dbReference type="PANTHER" id="PTHR33055">
    <property type="entry name" value="TRANSPOSASE FOR INSERTION SEQUENCE ELEMENT IS1111A"/>
    <property type="match status" value="1"/>
</dbReference>
<dbReference type="Pfam" id="PF01548">
    <property type="entry name" value="DEDD_Tnp_IS110"/>
    <property type="match status" value="1"/>
</dbReference>
<accession>A0ABW1KTL6</accession>
<dbReference type="InterPro" id="IPR047650">
    <property type="entry name" value="Transpos_IS110"/>
</dbReference>
<evidence type="ECO:0000313" key="3">
    <source>
        <dbReference type="EMBL" id="MFC6023839.1"/>
    </source>
</evidence>
<reference evidence="4" key="1">
    <citation type="journal article" date="2019" name="Int. J. Syst. Evol. Microbiol.">
        <title>The Global Catalogue of Microorganisms (GCM) 10K type strain sequencing project: providing services to taxonomists for standard genome sequencing and annotation.</title>
        <authorList>
            <consortium name="The Broad Institute Genomics Platform"/>
            <consortium name="The Broad Institute Genome Sequencing Center for Infectious Disease"/>
            <person name="Wu L."/>
            <person name="Ma J."/>
        </authorList>
    </citation>
    <scope>NUCLEOTIDE SEQUENCE [LARGE SCALE GENOMIC DNA]</scope>
    <source>
        <strain evidence="4">ZS-35-S2</strain>
    </source>
</reference>
<gene>
    <name evidence="3" type="ORF">ACFP2T_47770</name>
</gene>
<protein>
    <submittedName>
        <fullName evidence="3">Transposase</fullName>
    </submittedName>
</protein>
<proteinExistence type="predicted"/>
<feature type="region of interest" description="Disordered" evidence="1">
    <location>
        <begin position="142"/>
        <end position="181"/>
    </location>
</feature>
<feature type="domain" description="Transposase IS110-like N-terminal" evidence="2">
    <location>
        <begin position="30"/>
        <end position="132"/>
    </location>
</feature>
<sequence length="181" mass="19692">MTPGGRLGVLTSDDEGGPTMEAEYDGQQIVGIDLHRRRSVIVRMTEAGERLDSVRIDNDPMALAAEIAKAGEHPQVVLEAAYGWYWAADVLTDAGAQVHLAHPLGVKGFAYRRVKNDVRDASDLAELLRMGRLPEGWIAPPAARSAVSGTPPHCCSVPRWRRRRPPRSPSAPSLQGTTNPR</sequence>